<protein>
    <submittedName>
        <fullName evidence="1">Uncharacterized protein</fullName>
    </submittedName>
</protein>
<proteinExistence type="predicted"/>
<sequence length="199" mass="21411">MSEIKLDVVVETVGALAQMDTFASSAESLFSSVESSAQEAGRSVGRLSAKISGIPQSAGTLVFAVDNATPALERIRQAVESIPSEKWVTIRTAYDTQNVAQSGGSFEAEASFAVGVERVPRDMMAMIHKDEAVLGAEEARAYRENNKSGYLKNGGGSPVQIQNLSIVNVSSPGAGRQTREQLRKNLAPELFRYMRRSGR</sequence>
<evidence type="ECO:0000313" key="1">
    <source>
        <dbReference type="EMBL" id="VAX22496.1"/>
    </source>
</evidence>
<accession>A0A3B1BVY2</accession>
<name>A0A3B1BVY2_9ZZZZ</name>
<reference evidence="1" key="1">
    <citation type="submission" date="2018-06" db="EMBL/GenBank/DDBJ databases">
        <authorList>
            <person name="Zhirakovskaya E."/>
        </authorList>
    </citation>
    <scope>NUCLEOTIDE SEQUENCE</scope>
</reference>
<dbReference type="EMBL" id="UOGB01000241">
    <property type="protein sequence ID" value="VAX22496.1"/>
    <property type="molecule type" value="Genomic_DNA"/>
</dbReference>
<gene>
    <name evidence="1" type="ORF">MNBD_NITROSPINAE03-2046</name>
</gene>
<organism evidence="1">
    <name type="scientific">hydrothermal vent metagenome</name>
    <dbReference type="NCBI Taxonomy" id="652676"/>
    <lineage>
        <taxon>unclassified sequences</taxon>
        <taxon>metagenomes</taxon>
        <taxon>ecological metagenomes</taxon>
    </lineage>
</organism>
<feature type="non-terminal residue" evidence="1">
    <location>
        <position position="199"/>
    </location>
</feature>
<dbReference type="AlphaFoldDB" id="A0A3B1BVY2"/>